<dbReference type="PROSITE" id="PS00678">
    <property type="entry name" value="WD_REPEATS_1"/>
    <property type="match status" value="1"/>
</dbReference>
<evidence type="ECO:0000256" key="1">
    <source>
        <dbReference type="ARBA" id="ARBA00007625"/>
    </source>
</evidence>
<evidence type="ECO:0000256" key="3">
    <source>
        <dbReference type="ARBA" id="ARBA00022737"/>
    </source>
</evidence>
<gene>
    <name evidence="8" type="ORF">WH47_07246</name>
</gene>
<dbReference type="OrthoDB" id="2288928at2759"/>
<dbReference type="STRING" id="597456.A0A0L7R5L6"/>
<dbReference type="SMART" id="SM00320">
    <property type="entry name" value="WD40"/>
    <property type="match status" value="6"/>
</dbReference>
<dbReference type="SUPFAM" id="SSF50978">
    <property type="entry name" value="WD40 repeat-like"/>
    <property type="match status" value="1"/>
</dbReference>
<dbReference type="PANTHER" id="PTHR44019:SF20">
    <property type="entry name" value="WD REPEAT-CONTAINING PROTEIN 55"/>
    <property type="match status" value="1"/>
</dbReference>
<dbReference type="Proteomes" id="UP000053825">
    <property type="component" value="Unassembled WGS sequence"/>
</dbReference>
<evidence type="ECO:0000313" key="9">
    <source>
        <dbReference type="Proteomes" id="UP000053825"/>
    </source>
</evidence>
<feature type="compositionally biased region" description="Low complexity" evidence="6">
    <location>
        <begin position="59"/>
        <end position="72"/>
    </location>
</feature>
<evidence type="ECO:0000256" key="2">
    <source>
        <dbReference type="ARBA" id="ARBA00022574"/>
    </source>
</evidence>
<evidence type="ECO:0000256" key="6">
    <source>
        <dbReference type="SAM" id="MobiDB-lite"/>
    </source>
</evidence>
<name>A0A0L7R5L6_9HYME</name>
<evidence type="ECO:0000313" key="8">
    <source>
        <dbReference type="EMBL" id="KOC66177.1"/>
    </source>
</evidence>
<protein>
    <recommendedName>
        <fullName evidence="4">WD repeat-containing protein 55 homolog</fullName>
    </recommendedName>
</protein>
<dbReference type="EMBL" id="KQ414648">
    <property type="protein sequence ID" value="KOC66177.1"/>
    <property type="molecule type" value="Genomic_DNA"/>
</dbReference>
<reference evidence="8 9" key="1">
    <citation type="submission" date="2015-07" db="EMBL/GenBank/DDBJ databases">
        <title>The genome of Habropoda laboriosa.</title>
        <authorList>
            <person name="Pan H."/>
            <person name="Kapheim K."/>
        </authorList>
    </citation>
    <scope>NUCLEOTIDE SEQUENCE [LARGE SCALE GENOMIC DNA]</scope>
    <source>
        <strain evidence="8">0110345459</strain>
    </source>
</reference>
<feature type="region of interest" description="Disordered" evidence="6">
    <location>
        <begin position="32"/>
        <end position="86"/>
    </location>
</feature>
<feature type="compositionally biased region" description="Polar residues" evidence="6">
    <location>
        <begin position="73"/>
        <end position="82"/>
    </location>
</feature>
<proteinExistence type="inferred from homology"/>
<organism evidence="8 9">
    <name type="scientific">Habropoda laboriosa</name>
    <dbReference type="NCBI Taxonomy" id="597456"/>
    <lineage>
        <taxon>Eukaryota</taxon>
        <taxon>Metazoa</taxon>
        <taxon>Ecdysozoa</taxon>
        <taxon>Arthropoda</taxon>
        <taxon>Hexapoda</taxon>
        <taxon>Insecta</taxon>
        <taxon>Pterygota</taxon>
        <taxon>Neoptera</taxon>
        <taxon>Endopterygota</taxon>
        <taxon>Hymenoptera</taxon>
        <taxon>Apocrita</taxon>
        <taxon>Aculeata</taxon>
        <taxon>Apoidea</taxon>
        <taxon>Anthophila</taxon>
        <taxon>Apidae</taxon>
        <taxon>Habropoda</taxon>
    </lineage>
</organism>
<feature type="chain" id="PRO_5005575079" description="WD repeat-containing protein 55 homolog" evidence="7">
    <location>
        <begin position="23"/>
        <end position="442"/>
    </location>
</feature>
<feature type="signal peptide" evidence="7">
    <location>
        <begin position="1"/>
        <end position="22"/>
    </location>
</feature>
<dbReference type="PROSITE" id="PS50294">
    <property type="entry name" value="WD_REPEATS_REGION"/>
    <property type="match status" value="2"/>
</dbReference>
<dbReference type="InterPro" id="IPR019775">
    <property type="entry name" value="WD40_repeat_CS"/>
</dbReference>
<dbReference type="InterPro" id="IPR001680">
    <property type="entry name" value="WD40_rpt"/>
</dbReference>
<dbReference type="AlphaFoldDB" id="A0A0L7R5L6"/>
<keyword evidence="3" id="KW-0677">Repeat</keyword>
<feature type="repeat" description="WD" evidence="5">
    <location>
        <begin position="370"/>
        <end position="411"/>
    </location>
</feature>
<evidence type="ECO:0000256" key="5">
    <source>
        <dbReference type="PROSITE-ProRule" id="PRU00221"/>
    </source>
</evidence>
<dbReference type="InterPro" id="IPR036322">
    <property type="entry name" value="WD40_repeat_dom_sf"/>
</dbReference>
<keyword evidence="9" id="KW-1185">Reference proteome</keyword>
<evidence type="ECO:0000256" key="4">
    <source>
        <dbReference type="ARBA" id="ARBA00023478"/>
    </source>
</evidence>
<dbReference type="PROSITE" id="PS50082">
    <property type="entry name" value="WD_REPEATS_2"/>
    <property type="match status" value="2"/>
</dbReference>
<keyword evidence="2 5" id="KW-0853">WD repeat</keyword>
<dbReference type="Gene3D" id="2.130.10.10">
    <property type="entry name" value="YVTN repeat-like/Quinoprotein amine dehydrogenase"/>
    <property type="match status" value="2"/>
</dbReference>
<dbReference type="Pfam" id="PF24796">
    <property type="entry name" value="WDR55"/>
    <property type="match status" value="1"/>
</dbReference>
<dbReference type="PANTHER" id="PTHR44019">
    <property type="entry name" value="WD REPEAT-CONTAINING PROTEIN 55"/>
    <property type="match status" value="1"/>
</dbReference>
<sequence>MFNLFIFVRYSFLFLIKYTSFSDNFTIDSGESNGLDSDNSDYSSQSFTSEDSLSSNDTASENNAECSNPNNNQISAHGSNGTDPILLNENEEEDEVIKAIIRSQNANTNHPPPITTEDHVVDICFHPSSDIIAVANIVGDVYLYKYSSTDTELVSTLELHSKACRDVEFNESGTTLFSTAKDLCIMLTDIQTEKLIRFYENAHEEPIYTMTVIGENMFATGDDDGVVKVWDLRQKGNVPIFSIKKMEDYVSAIVTHTDAKYLVCASGDGSLTTFNIPGKKLHVQSEEYGEELTCLGLFKSETKILVGTSTGKMYLYNWGEFGIHSDEFPNVTKKAINCMIPMTENVVVTGGEDGILRATSLFPHHHLGIVGQHQLSIETLDINSDGTLIASSSHNNDIKFWNVKYFEALNVSNRVKGGKQKQLKHNLPSSKVDNASNFFADL</sequence>
<dbReference type="InterPro" id="IPR015943">
    <property type="entry name" value="WD40/YVTN_repeat-like_dom_sf"/>
</dbReference>
<dbReference type="InterPro" id="IPR050505">
    <property type="entry name" value="WDR55/POC1"/>
</dbReference>
<feature type="compositionally biased region" description="Polar residues" evidence="6">
    <location>
        <begin position="32"/>
        <end position="58"/>
    </location>
</feature>
<comment type="similarity">
    <text evidence="1">Belongs to the WD repeat WDR55 family.</text>
</comment>
<keyword evidence="7" id="KW-0732">Signal</keyword>
<feature type="repeat" description="WD" evidence="5">
    <location>
        <begin position="200"/>
        <end position="233"/>
    </location>
</feature>
<evidence type="ECO:0000256" key="7">
    <source>
        <dbReference type="SAM" id="SignalP"/>
    </source>
</evidence>
<accession>A0A0L7R5L6</accession>